<name>A0A3G6RC43_CHRLC</name>
<evidence type="ECO:0000313" key="1">
    <source>
        <dbReference type="EMBL" id="AZA82249.1"/>
    </source>
</evidence>
<dbReference type="AlphaFoldDB" id="A0A3G6RC43"/>
<reference evidence="1 4" key="2">
    <citation type="submission" date="2018-11" db="EMBL/GenBank/DDBJ databases">
        <title>Proposal to divide the Flavobacteriaceae and reorganize its genera based on Amino Acid Identity values calculated from whole genome sequences.</title>
        <authorList>
            <person name="Nicholson A.C."/>
            <person name="Gulvik C.A."/>
            <person name="Whitney A.M."/>
            <person name="Humrighouse B.W."/>
            <person name="Bell M."/>
            <person name="Holmes B."/>
            <person name="Steigerwalt A.G."/>
            <person name="Villarma A."/>
            <person name="Sheth M."/>
            <person name="Batra D."/>
            <person name="Pryor J."/>
            <person name="Bernardet J.-F."/>
            <person name="Hugo C."/>
            <person name="Kampfer P."/>
            <person name="Newman J."/>
            <person name="McQuiston J.R."/>
        </authorList>
    </citation>
    <scope>NUCLEOTIDE SEQUENCE [LARGE SCALE GENOMIC DNA]</scope>
    <source>
        <strain evidence="1 4">KC_1864</strain>
    </source>
</reference>
<gene>
    <name evidence="2" type="ORF">C1637_09520</name>
    <name evidence="1" type="ORF">EG342_10185</name>
</gene>
<reference evidence="2 3" key="1">
    <citation type="submission" date="2018-01" db="EMBL/GenBank/DDBJ databases">
        <title>Draft genome sequences of Chryseobacterium lactis NCTC11390, Chryseobacterium oncorhynchi 701B-08, and Chryseobacterium viscerum 687B-08.</title>
        <authorList>
            <person name="Jeong J.-J."/>
            <person name="Lee Y.J."/>
            <person name="Park B."/>
            <person name="Choi I.-G."/>
            <person name="Kim K.D."/>
        </authorList>
    </citation>
    <scope>NUCLEOTIDE SEQUENCE [LARGE SCALE GENOMIC DNA]</scope>
    <source>
        <strain evidence="2 3">NCTC11390</strain>
    </source>
</reference>
<protein>
    <recommendedName>
        <fullName evidence="5">DNA-binding protein</fullName>
    </recommendedName>
</protein>
<dbReference type="KEGG" id="clac:EG342_10185"/>
<dbReference type="Proteomes" id="UP000236262">
    <property type="component" value="Unassembled WGS sequence"/>
</dbReference>
<dbReference type="OrthoDB" id="1274153at2"/>
<organism evidence="2 3">
    <name type="scientific">Chryseobacterium lactis</name>
    <dbReference type="NCBI Taxonomy" id="1241981"/>
    <lineage>
        <taxon>Bacteria</taxon>
        <taxon>Pseudomonadati</taxon>
        <taxon>Bacteroidota</taxon>
        <taxon>Flavobacteriia</taxon>
        <taxon>Flavobacteriales</taxon>
        <taxon>Weeksellaceae</taxon>
        <taxon>Chryseobacterium group</taxon>
        <taxon>Chryseobacterium</taxon>
    </lineage>
</organism>
<sequence length="89" mass="10714">MKQLNEKRFLYLLNRSNKLRKEVAILKNELFNVIEKRDVLTVDEVIQNYKISRSTFDRYVKKGLKINQPCRNGRISVSRVELEKFLQKK</sequence>
<dbReference type="RefSeq" id="WP_103291308.1">
    <property type="nucleotide sequence ID" value="NZ_CP033924.1"/>
</dbReference>
<evidence type="ECO:0008006" key="5">
    <source>
        <dbReference type="Google" id="ProtNLM"/>
    </source>
</evidence>
<evidence type="ECO:0000313" key="4">
    <source>
        <dbReference type="Proteomes" id="UP000279972"/>
    </source>
</evidence>
<evidence type="ECO:0000313" key="3">
    <source>
        <dbReference type="Proteomes" id="UP000236262"/>
    </source>
</evidence>
<keyword evidence="4" id="KW-1185">Reference proteome</keyword>
<proteinExistence type="predicted"/>
<evidence type="ECO:0000313" key="2">
    <source>
        <dbReference type="EMBL" id="PNW14076.1"/>
    </source>
</evidence>
<dbReference type="Proteomes" id="UP000279972">
    <property type="component" value="Chromosome"/>
</dbReference>
<accession>A0A3G6RC43</accession>
<dbReference type="EMBL" id="CP033924">
    <property type="protein sequence ID" value="AZA82249.1"/>
    <property type="molecule type" value="Genomic_DNA"/>
</dbReference>
<dbReference type="EMBL" id="PPEH01000003">
    <property type="protein sequence ID" value="PNW14076.1"/>
    <property type="molecule type" value="Genomic_DNA"/>
</dbReference>